<feature type="transmembrane region" description="Helical" evidence="7">
    <location>
        <begin position="280"/>
        <end position="302"/>
    </location>
</feature>
<accession>H3SJU6</accession>
<dbReference type="Pfam" id="PF02518">
    <property type="entry name" value="HATPase_c"/>
    <property type="match status" value="1"/>
</dbReference>
<evidence type="ECO:0000256" key="7">
    <source>
        <dbReference type="SAM" id="Phobius"/>
    </source>
</evidence>
<keyword evidence="3" id="KW-0597">Phosphoprotein</keyword>
<keyword evidence="5" id="KW-0418">Kinase</keyword>
<keyword evidence="6 7" id="KW-0472">Membrane</keyword>
<organism evidence="9 10">
    <name type="scientific">Paenibacillus dendritiformis C454</name>
    <dbReference type="NCBI Taxonomy" id="1131935"/>
    <lineage>
        <taxon>Bacteria</taxon>
        <taxon>Bacillati</taxon>
        <taxon>Bacillota</taxon>
        <taxon>Bacilli</taxon>
        <taxon>Bacillales</taxon>
        <taxon>Paenibacillaceae</taxon>
        <taxon>Paenibacillus</taxon>
    </lineage>
</organism>
<keyword evidence="4" id="KW-0808">Transferase</keyword>
<dbReference type="InterPro" id="IPR036890">
    <property type="entry name" value="HATPase_C_sf"/>
</dbReference>
<dbReference type="SUPFAM" id="SSF55874">
    <property type="entry name" value="ATPase domain of HSP90 chaperone/DNA topoisomerase II/histidine kinase"/>
    <property type="match status" value="1"/>
</dbReference>
<gene>
    <name evidence="9" type="ORF">PDENDC454_19118</name>
</gene>
<dbReference type="InterPro" id="IPR050640">
    <property type="entry name" value="Bact_2-comp_sensor_kinase"/>
</dbReference>
<keyword evidence="2" id="KW-1003">Cell membrane</keyword>
<evidence type="ECO:0000256" key="5">
    <source>
        <dbReference type="ARBA" id="ARBA00022777"/>
    </source>
</evidence>
<keyword evidence="7" id="KW-1133">Transmembrane helix</keyword>
<dbReference type="GO" id="GO:0005886">
    <property type="term" value="C:plasma membrane"/>
    <property type="evidence" value="ECO:0007669"/>
    <property type="project" value="UniProtKB-SubCell"/>
</dbReference>
<comment type="caution">
    <text evidence="9">The sequence shown here is derived from an EMBL/GenBank/DDBJ whole genome shotgun (WGS) entry which is preliminary data.</text>
</comment>
<dbReference type="Gene3D" id="3.30.565.10">
    <property type="entry name" value="Histidine kinase-like ATPase, C-terminal domain"/>
    <property type="match status" value="1"/>
</dbReference>
<dbReference type="GO" id="GO:0000155">
    <property type="term" value="F:phosphorelay sensor kinase activity"/>
    <property type="evidence" value="ECO:0007669"/>
    <property type="project" value="InterPro"/>
</dbReference>
<dbReference type="InterPro" id="IPR010559">
    <property type="entry name" value="Sig_transdc_His_kin_internal"/>
</dbReference>
<reference evidence="9 10" key="1">
    <citation type="journal article" date="2012" name="J. Bacteriol.">
        <title>Genome Sequence of the Pattern-Forming Social Bacterium Paenibacillus dendritiformis C454 Chiral Morphotype.</title>
        <authorList>
            <person name="Sirota-Madi A."/>
            <person name="Olender T."/>
            <person name="Helman Y."/>
            <person name="Brainis I."/>
            <person name="Finkelshtein A."/>
            <person name="Roth D."/>
            <person name="Hagai E."/>
            <person name="Leshkowitz D."/>
            <person name="Brodsky L."/>
            <person name="Galatenko V."/>
            <person name="Nikolaev V."/>
            <person name="Gutnick D.L."/>
            <person name="Lancet D."/>
            <person name="Ben-Jacob E."/>
        </authorList>
    </citation>
    <scope>NUCLEOTIDE SEQUENCE [LARGE SCALE GENOMIC DNA]</scope>
    <source>
        <strain evidence="9 10">C454</strain>
    </source>
</reference>
<dbReference type="AlphaFoldDB" id="H3SJU6"/>
<evidence type="ECO:0000313" key="10">
    <source>
        <dbReference type="Proteomes" id="UP000003900"/>
    </source>
</evidence>
<dbReference type="PROSITE" id="PS50885">
    <property type="entry name" value="HAMP"/>
    <property type="match status" value="1"/>
</dbReference>
<dbReference type="STRING" id="1131935.PDENDC454_19118"/>
<dbReference type="RefSeq" id="WP_006678319.1">
    <property type="nucleotide sequence ID" value="NZ_AHKH01000061.1"/>
</dbReference>
<evidence type="ECO:0000313" key="9">
    <source>
        <dbReference type="EMBL" id="EHQ60668.1"/>
    </source>
</evidence>
<dbReference type="InterPro" id="IPR003594">
    <property type="entry name" value="HATPase_dom"/>
</dbReference>
<dbReference type="Gene3D" id="6.10.340.10">
    <property type="match status" value="1"/>
</dbReference>
<dbReference type="OrthoDB" id="2062925at2"/>
<dbReference type="PATRIC" id="fig|1131935.3.peg.3972"/>
<dbReference type="Proteomes" id="UP000003900">
    <property type="component" value="Unassembled WGS sequence"/>
</dbReference>
<evidence type="ECO:0000256" key="4">
    <source>
        <dbReference type="ARBA" id="ARBA00022679"/>
    </source>
</evidence>
<dbReference type="InterPro" id="IPR003660">
    <property type="entry name" value="HAMP_dom"/>
</dbReference>
<feature type="domain" description="HAMP" evidence="8">
    <location>
        <begin position="304"/>
        <end position="357"/>
    </location>
</feature>
<evidence type="ECO:0000259" key="8">
    <source>
        <dbReference type="PROSITE" id="PS50885"/>
    </source>
</evidence>
<proteinExistence type="predicted"/>
<dbReference type="Pfam" id="PF06580">
    <property type="entry name" value="His_kinase"/>
    <property type="match status" value="1"/>
</dbReference>
<evidence type="ECO:0000256" key="1">
    <source>
        <dbReference type="ARBA" id="ARBA00004651"/>
    </source>
</evidence>
<protein>
    <submittedName>
        <fullName evidence="9">Putative sensor with HAMP domain-containing protein</fullName>
    </submittedName>
</protein>
<dbReference type="PANTHER" id="PTHR34220">
    <property type="entry name" value="SENSOR HISTIDINE KINASE YPDA"/>
    <property type="match status" value="1"/>
</dbReference>
<dbReference type="PANTHER" id="PTHR34220:SF7">
    <property type="entry name" value="SENSOR HISTIDINE KINASE YPDA"/>
    <property type="match status" value="1"/>
</dbReference>
<dbReference type="EMBL" id="AHKH01000061">
    <property type="protein sequence ID" value="EHQ60668.1"/>
    <property type="molecule type" value="Genomic_DNA"/>
</dbReference>
<name>H3SJU6_9BACL</name>
<keyword evidence="10" id="KW-1185">Reference proteome</keyword>
<comment type="subcellular location">
    <subcellularLocation>
        <location evidence="1">Cell membrane</location>
        <topology evidence="1">Multi-pass membrane protein</topology>
    </subcellularLocation>
</comment>
<feature type="transmembrane region" description="Helical" evidence="7">
    <location>
        <begin position="12"/>
        <end position="32"/>
    </location>
</feature>
<sequence length="586" mass="67373">MKRLNLQVYQKVIIVFAALVIPMTAITIAVNMNAVSYLKAKILESTRDKVNYYRDQLNNQITFIRNQHLAFMTDANLEELSFKADALTKYEELLLIRRIQDRLQTMANSSEFVQDAAVYIESTGRVVSLGDGIRPFIPGSKWDAIRQIALAQKQPFYLHNGRMYFVETSKNETITTYIQIPQDHMLALSEKMIPKQGDNGFFLADDRFRSIISSSRRYDIESGIAQHMMQQKDGRWQEGSFRIAYNNMNYLIIYDRVNALGCTLYTYIDEREITGVISKYNWLIGAAAAAALIIIVIFAMSVNQMIHKPLRHLIRAFRKIEMDPQQLTAASTFPNNEFTYLNHSFDRMRSELSASIQLNYEHKLLLQQSELRQLQSQINPHFLYNGFYNVYRMCRAEDVEGAAELSLKLATYYEFITRSGSDEVPLEREYEHAEVYCDIQRIRFARSVHIAIEPLPEAVAKLPVPRLIIQPIVENAFKHAFERERKRETCLLAVEYEAEEIAIRVEDSGKALTDETIEALNKQFANPAAVTEKTGLINVCNRLQLRYGGKSRMKASRSRLGGLCIELLLPAHPEGGSEDVPYLDRR</sequence>
<keyword evidence="7" id="KW-0812">Transmembrane</keyword>
<evidence type="ECO:0000256" key="6">
    <source>
        <dbReference type="ARBA" id="ARBA00023136"/>
    </source>
</evidence>
<evidence type="ECO:0000256" key="2">
    <source>
        <dbReference type="ARBA" id="ARBA00022475"/>
    </source>
</evidence>
<evidence type="ECO:0000256" key="3">
    <source>
        <dbReference type="ARBA" id="ARBA00022553"/>
    </source>
</evidence>